<keyword evidence="2" id="KW-1185">Reference proteome</keyword>
<dbReference type="RefSeq" id="WP_241572573.1">
    <property type="nucleotide sequence ID" value="NZ_JAKUML010000014.1"/>
</dbReference>
<dbReference type="Pfam" id="PF07103">
    <property type="entry name" value="DUF1365"/>
    <property type="match status" value="1"/>
</dbReference>
<dbReference type="AlphaFoldDB" id="A0A9X1WYU8"/>
<dbReference type="PANTHER" id="PTHR33973">
    <property type="entry name" value="OS07G0153300 PROTEIN"/>
    <property type="match status" value="1"/>
</dbReference>
<gene>
    <name evidence="1" type="ORF">MKI79_09385</name>
</gene>
<protein>
    <submittedName>
        <fullName evidence="1">DUF1365 domain-containing protein</fullName>
    </submittedName>
</protein>
<name>A0A9X1WYU8_9GAMM</name>
<sequence>MPINGLNLLSRVAIAKAWIRHRRYAPKKHHFQSTLHYLYFDPDQLAEISQGSALWSHRRFNVLNLYGSDFLTAYQGTIREKVDQAISTYYQKDANTQIKKNLASDDQIRVLALPRTLGFRFNSVVFYYVFDATTQLKFILSEITNTPWNERKIYVHDCDIATNKMHNARQNISTQSEKQFSNQLLQQFLNRLADQDARFDFDKAFHVSPFMPMNLQYQWHFRVSNKQNIIHMKLFEAGDMLFDATMRFELEPITLSSQQTRYAIYHVFEPLKMVFGIYLQAFRLWNKKIPFYQHPKKSSPNNTGN</sequence>
<dbReference type="InterPro" id="IPR010775">
    <property type="entry name" value="DUF1365"/>
</dbReference>
<comment type="caution">
    <text evidence="1">The sequence shown here is derived from an EMBL/GenBank/DDBJ whole genome shotgun (WGS) entry which is preliminary data.</text>
</comment>
<dbReference type="PANTHER" id="PTHR33973:SF4">
    <property type="entry name" value="OS07G0153300 PROTEIN"/>
    <property type="match status" value="1"/>
</dbReference>
<dbReference type="EMBL" id="JAKUML010000014">
    <property type="protein sequence ID" value="MCJ8147108.1"/>
    <property type="molecule type" value="Genomic_DNA"/>
</dbReference>
<evidence type="ECO:0000313" key="1">
    <source>
        <dbReference type="EMBL" id="MCJ8147108.1"/>
    </source>
</evidence>
<reference evidence="1" key="1">
    <citation type="submission" date="2022-02" db="EMBL/GenBank/DDBJ databases">
        <title>Acinetobacter A3.8 sp. nov., isolated from Sediment (Zhairuo Island).</title>
        <authorList>
            <person name="Zheng K."/>
        </authorList>
    </citation>
    <scope>NUCLEOTIDE SEQUENCE</scope>
    <source>
        <strain evidence="1">A3.8</strain>
    </source>
</reference>
<dbReference type="Proteomes" id="UP001139701">
    <property type="component" value="Unassembled WGS sequence"/>
</dbReference>
<organism evidence="1 2">
    <name type="scientific">Acinetobacter sedimenti</name>
    <dbReference type="NCBI Taxonomy" id="2919922"/>
    <lineage>
        <taxon>Bacteria</taxon>
        <taxon>Pseudomonadati</taxon>
        <taxon>Pseudomonadota</taxon>
        <taxon>Gammaproteobacteria</taxon>
        <taxon>Moraxellales</taxon>
        <taxon>Moraxellaceae</taxon>
        <taxon>Acinetobacter</taxon>
    </lineage>
</organism>
<evidence type="ECO:0000313" key="2">
    <source>
        <dbReference type="Proteomes" id="UP001139701"/>
    </source>
</evidence>
<proteinExistence type="predicted"/>
<accession>A0A9X1WYU8</accession>